<keyword evidence="3" id="KW-1185">Reference proteome</keyword>
<dbReference type="PANTHER" id="PTHR12722:SF0">
    <property type="entry name" value="PROTEIN FAM50A"/>
    <property type="match status" value="1"/>
</dbReference>
<feature type="region of interest" description="Disordered" evidence="1">
    <location>
        <begin position="1"/>
        <end position="21"/>
    </location>
</feature>
<comment type="caution">
    <text evidence="2">The sequence shown here is derived from an EMBL/GenBank/DDBJ whole genome shotgun (WGS) entry which is preliminary data.</text>
</comment>
<proteinExistence type="predicted"/>
<dbReference type="EMBL" id="BSXW01000158">
    <property type="protein sequence ID" value="GMF13450.1"/>
    <property type="molecule type" value="Genomic_DNA"/>
</dbReference>
<feature type="compositionally biased region" description="Acidic residues" evidence="1">
    <location>
        <begin position="9"/>
        <end position="18"/>
    </location>
</feature>
<organism evidence="2 3">
    <name type="scientific">Phytophthora lilii</name>
    <dbReference type="NCBI Taxonomy" id="2077276"/>
    <lineage>
        <taxon>Eukaryota</taxon>
        <taxon>Sar</taxon>
        <taxon>Stramenopiles</taxon>
        <taxon>Oomycota</taxon>
        <taxon>Peronosporomycetes</taxon>
        <taxon>Peronosporales</taxon>
        <taxon>Peronosporaceae</taxon>
        <taxon>Phytophthora</taxon>
    </lineage>
</organism>
<evidence type="ECO:0000256" key="1">
    <source>
        <dbReference type="SAM" id="MobiDB-lite"/>
    </source>
</evidence>
<dbReference type="PANTHER" id="PTHR12722">
    <property type="entry name" value="XAP-5 PROTEIN-RELATED"/>
    <property type="match status" value="1"/>
</dbReference>
<accession>A0A9W6TJQ8</accession>
<dbReference type="GO" id="GO:0006325">
    <property type="term" value="P:chromatin organization"/>
    <property type="evidence" value="ECO:0007669"/>
    <property type="project" value="TreeGrafter"/>
</dbReference>
<dbReference type="GO" id="GO:0005634">
    <property type="term" value="C:nucleus"/>
    <property type="evidence" value="ECO:0007669"/>
    <property type="project" value="InterPro"/>
</dbReference>
<evidence type="ECO:0000313" key="2">
    <source>
        <dbReference type="EMBL" id="GMF13450.1"/>
    </source>
</evidence>
<name>A0A9W6TJQ8_9STRA</name>
<dbReference type="Proteomes" id="UP001165083">
    <property type="component" value="Unassembled WGS sequence"/>
</dbReference>
<protein>
    <submittedName>
        <fullName evidence="2">Unnamed protein product</fullName>
    </submittedName>
</protein>
<sequence length="71" mass="8246">MGPLSFDIDGGDDGADEEIPVKSKRVFKKSIKNPNVETDFLPDKERAKEEARERQRLREEWEAEQERIKSA</sequence>
<gene>
    <name evidence="2" type="ORF">Plil01_000392200</name>
</gene>
<reference evidence="2" key="1">
    <citation type="submission" date="2023-04" db="EMBL/GenBank/DDBJ databases">
        <title>Phytophthora lilii NBRC 32176.</title>
        <authorList>
            <person name="Ichikawa N."/>
            <person name="Sato H."/>
            <person name="Tonouchi N."/>
        </authorList>
    </citation>
    <scope>NUCLEOTIDE SEQUENCE</scope>
    <source>
        <strain evidence="2">NBRC 32176</strain>
    </source>
</reference>
<dbReference type="AlphaFoldDB" id="A0A9W6TJQ8"/>
<dbReference type="InterPro" id="IPR007005">
    <property type="entry name" value="XAP5"/>
</dbReference>
<evidence type="ECO:0000313" key="3">
    <source>
        <dbReference type="Proteomes" id="UP001165083"/>
    </source>
</evidence>